<dbReference type="FunFam" id="3.40.50.720:FF:000068">
    <property type="entry name" value="Sorbitol dehydrogenase"/>
    <property type="match status" value="1"/>
</dbReference>
<organism evidence="11 12">
    <name type="scientific">Dendrobium chrysotoxum</name>
    <name type="common">Orchid</name>
    <dbReference type="NCBI Taxonomy" id="161865"/>
    <lineage>
        <taxon>Eukaryota</taxon>
        <taxon>Viridiplantae</taxon>
        <taxon>Streptophyta</taxon>
        <taxon>Embryophyta</taxon>
        <taxon>Tracheophyta</taxon>
        <taxon>Spermatophyta</taxon>
        <taxon>Magnoliopsida</taxon>
        <taxon>Liliopsida</taxon>
        <taxon>Asparagales</taxon>
        <taxon>Orchidaceae</taxon>
        <taxon>Epidendroideae</taxon>
        <taxon>Malaxideae</taxon>
        <taxon>Dendrobiinae</taxon>
        <taxon>Dendrobium</taxon>
    </lineage>
</organism>
<dbReference type="InterPro" id="IPR036291">
    <property type="entry name" value="NAD(P)-bd_dom_sf"/>
</dbReference>
<dbReference type="SUPFAM" id="SSF51735">
    <property type="entry name" value="NAD(P)-binding Rossmann-fold domains"/>
    <property type="match status" value="1"/>
</dbReference>
<evidence type="ECO:0000256" key="8">
    <source>
        <dbReference type="RuleBase" id="RU361277"/>
    </source>
</evidence>
<evidence type="ECO:0000256" key="6">
    <source>
        <dbReference type="ARBA" id="ARBA00023002"/>
    </source>
</evidence>
<keyword evidence="12" id="KW-1185">Reference proteome</keyword>
<dbReference type="Gene3D" id="3.90.180.10">
    <property type="entry name" value="Medium-chain alcohol dehydrogenases, catalytic domain"/>
    <property type="match status" value="1"/>
</dbReference>
<dbReference type="InterPro" id="IPR013149">
    <property type="entry name" value="ADH-like_C"/>
</dbReference>
<dbReference type="Pfam" id="PF00107">
    <property type="entry name" value="ADH_zinc_N"/>
    <property type="match status" value="1"/>
</dbReference>
<evidence type="ECO:0000256" key="4">
    <source>
        <dbReference type="ARBA" id="ARBA00022723"/>
    </source>
</evidence>
<dbReference type="GO" id="GO:0006062">
    <property type="term" value="P:sorbitol catabolic process"/>
    <property type="evidence" value="ECO:0007669"/>
    <property type="project" value="TreeGrafter"/>
</dbReference>
<comment type="subunit">
    <text evidence="3">Homodimer.</text>
</comment>
<accession>A0AAV7FQX3</accession>
<dbReference type="InterPro" id="IPR045306">
    <property type="entry name" value="SDH-like"/>
</dbReference>
<evidence type="ECO:0000256" key="3">
    <source>
        <dbReference type="ARBA" id="ARBA00011738"/>
    </source>
</evidence>
<dbReference type="Gene3D" id="3.40.50.720">
    <property type="entry name" value="NAD(P)-binding Rossmann-like Domain"/>
    <property type="match status" value="1"/>
</dbReference>
<proteinExistence type="inferred from homology"/>
<dbReference type="AlphaFoldDB" id="A0AAV7FQX3"/>
<evidence type="ECO:0000313" key="12">
    <source>
        <dbReference type="Proteomes" id="UP000775213"/>
    </source>
</evidence>
<evidence type="ECO:0000256" key="1">
    <source>
        <dbReference type="ARBA" id="ARBA00001947"/>
    </source>
</evidence>
<evidence type="ECO:0008006" key="13">
    <source>
        <dbReference type="Google" id="ProtNLM"/>
    </source>
</evidence>
<evidence type="ECO:0000256" key="2">
    <source>
        <dbReference type="ARBA" id="ARBA00008072"/>
    </source>
</evidence>
<name>A0AAV7FQX3_DENCH</name>
<dbReference type="InterPro" id="IPR013154">
    <property type="entry name" value="ADH-like_N"/>
</dbReference>
<protein>
    <recommendedName>
        <fullName evidence="13">Sorbitol dehydrogenase</fullName>
    </recommendedName>
</protein>
<comment type="cofactor">
    <cofactor evidence="1 8">
        <name>Zn(2+)</name>
        <dbReference type="ChEBI" id="CHEBI:29105"/>
    </cofactor>
</comment>
<dbReference type="InterPro" id="IPR011032">
    <property type="entry name" value="GroES-like_sf"/>
</dbReference>
<dbReference type="InterPro" id="IPR002328">
    <property type="entry name" value="ADH_Zn_CS"/>
</dbReference>
<dbReference type="EMBL" id="JAGFBR010000292">
    <property type="protein sequence ID" value="KAH0445984.1"/>
    <property type="molecule type" value="Genomic_DNA"/>
</dbReference>
<sequence>MDIAYAAHAVVQMASLPLNVNTLSQMTLSHAPVHEDPDMAPARLVTPPMPNGKTNGVHRDNLCAVLHGAGDLRMEVQTLSPPQDGEVTVKVAVTGLCGSDLHYYCHGRNGNFALQHPMCLGHESVGEMTPLAMESRRDLFVGAKVAIEPGQNCEQCSFCLSGRYNLCNGMRFASSAKTAPHLNGTLQQYINWPARLLHLLPGTSNLQTAALAEPLSVVLQAFKRSRFTAGQSVLVIGTGAVGLLTCAAARHFEALQICAVDVDDKRLQTAKTLGWADQTFNSMKSGQTEAADQASAILAAASAKGGFDVVYECTGIPACVSTAIHAAKAGGVVCLIGMGHPTMTLPLGAAALREVDIVGVFRYANVFPQAVSMLCESSLKDSVGGMISHTFPLSETDAAFEAMRKGKGVDGVSVIKAMILHD</sequence>
<dbReference type="SUPFAM" id="SSF50129">
    <property type="entry name" value="GroES-like"/>
    <property type="match status" value="1"/>
</dbReference>
<keyword evidence="7" id="KW-0520">NAD</keyword>
<feature type="domain" description="Alcohol dehydrogenase-like N-terminal" evidence="10">
    <location>
        <begin position="84"/>
        <end position="201"/>
    </location>
</feature>
<feature type="domain" description="Alcohol dehydrogenase-like C-terminal" evidence="9">
    <location>
        <begin position="240"/>
        <end position="374"/>
    </location>
</feature>
<evidence type="ECO:0000259" key="9">
    <source>
        <dbReference type="Pfam" id="PF00107"/>
    </source>
</evidence>
<dbReference type="PANTHER" id="PTHR43161:SF25">
    <property type="entry name" value="ALCOHOL DEHYDROGENASE, PUTATIVE (AFU_ORTHOLOGUE AFUA_1G14390)-RELATED"/>
    <property type="match status" value="1"/>
</dbReference>
<dbReference type="PROSITE" id="PS00059">
    <property type="entry name" value="ADH_ZINC"/>
    <property type="match status" value="1"/>
</dbReference>
<dbReference type="GO" id="GO:0003939">
    <property type="term" value="F:L-iditol 2-dehydrogenase (NAD+) activity"/>
    <property type="evidence" value="ECO:0007669"/>
    <property type="project" value="TreeGrafter"/>
</dbReference>
<evidence type="ECO:0000259" key="10">
    <source>
        <dbReference type="Pfam" id="PF08240"/>
    </source>
</evidence>
<evidence type="ECO:0000256" key="5">
    <source>
        <dbReference type="ARBA" id="ARBA00022833"/>
    </source>
</evidence>
<dbReference type="Proteomes" id="UP000775213">
    <property type="component" value="Unassembled WGS sequence"/>
</dbReference>
<reference evidence="11 12" key="1">
    <citation type="journal article" date="2021" name="Hortic Res">
        <title>Chromosome-scale assembly of the Dendrobium chrysotoxum genome enhances the understanding of orchid evolution.</title>
        <authorList>
            <person name="Zhang Y."/>
            <person name="Zhang G.Q."/>
            <person name="Zhang D."/>
            <person name="Liu X.D."/>
            <person name="Xu X.Y."/>
            <person name="Sun W.H."/>
            <person name="Yu X."/>
            <person name="Zhu X."/>
            <person name="Wang Z.W."/>
            <person name="Zhao X."/>
            <person name="Zhong W.Y."/>
            <person name="Chen H."/>
            <person name="Yin W.L."/>
            <person name="Huang T."/>
            <person name="Niu S.C."/>
            <person name="Liu Z.J."/>
        </authorList>
    </citation>
    <scope>NUCLEOTIDE SEQUENCE [LARGE SCALE GENOMIC DNA]</scope>
    <source>
        <strain evidence="11">Lindl</strain>
    </source>
</reference>
<evidence type="ECO:0000256" key="7">
    <source>
        <dbReference type="ARBA" id="ARBA00023027"/>
    </source>
</evidence>
<comment type="similarity">
    <text evidence="2 8">Belongs to the zinc-containing alcohol dehydrogenase family.</text>
</comment>
<dbReference type="PANTHER" id="PTHR43161">
    <property type="entry name" value="SORBITOL DEHYDROGENASE"/>
    <property type="match status" value="1"/>
</dbReference>
<dbReference type="Pfam" id="PF08240">
    <property type="entry name" value="ADH_N"/>
    <property type="match status" value="1"/>
</dbReference>
<keyword evidence="5 8" id="KW-0862">Zinc</keyword>
<dbReference type="GO" id="GO:0008270">
    <property type="term" value="F:zinc ion binding"/>
    <property type="evidence" value="ECO:0007669"/>
    <property type="project" value="InterPro"/>
</dbReference>
<dbReference type="CDD" id="cd05285">
    <property type="entry name" value="sorbitol_DH"/>
    <property type="match status" value="1"/>
</dbReference>
<comment type="caution">
    <text evidence="11">The sequence shown here is derived from an EMBL/GenBank/DDBJ whole genome shotgun (WGS) entry which is preliminary data.</text>
</comment>
<evidence type="ECO:0000313" key="11">
    <source>
        <dbReference type="EMBL" id="KAH0445984.1"/>
    </source>
</evidence>
<gene>
    <name evidence="11" type="ORF">IEQ34_025183</name>
</gene>
<keyword evidence="4 8" id="KW-0479">Metal-binding</keyword>
<keyword evidence="6" id="KW-0560">Oxidoreductase</keyword>